<evidence type="ECO:0000256" key="3">
    <source>
        <dbReference type="ARBA" id="ARBA00011738"/>
    </source>
</evidence>
<protein>
    <recommendedName>
        <fullName evidence="9">BHLH domain-containing protein</fullName>
    </recommendedName>
</protein>
<dbReference type="GO" id="GO:0000981">
    <property type="term" value="F:DNA-binding transcription factor activity, RNA polymerase II-specific"/>
    <property type="evidence" value="ECO:0007669"/>
    <property type="project" value="TreeGrafter"/>
</dbReference>
<name>A0AAV8QSZ1_ENSVE</name>
<gene>
    <name evidence="10" type="ORF">OPV22_023855</name>
</gene>
<dbReference type="InterPro" id="IPR036638">
    <property type="entry name" value="HLH_DNA-bd_sf"/>
</dbReference>
<dbReference type="AlphaFoldDB" id="A0AAV8QSZ1"/>
<keyword evidence="6" id="KW-0804">Transcription</keyword>
<evidence type="ECO:0000259" key="9">
    <source>
        <dbReference type="PROSITE" id="PS50888"/>
    </source>
</evidence>
<dbReference type="FunFam" id="4.10.280.10:FF:000032">
    <property type="entry name" value="Transcription factor bHLH123 family"/>
    <property type="match status" value="1"/>
</dbReference>
<dbReference type="PROSITE" id="PS50888">
    <property type="entry name" value="BHLH"/>
    <property type="match status" value="1"/>
</dbReference>
<dbReference type="Gene3D" id="4.10.280.10">
    <property type="entry name" value="Helix-loop-helix DNA-binding domain"/>
    <property type="match status" value="1"/>
</dbReference>
<dbReference type="InterPro" id="IPR045843">
    <property type="entry name" value="IND-like"/>
</dbReference>
<dbReference type="GO" id="GO:0046983">
    <property type="term" value="F:protein dimerization activity"/>
    <property type="evidence" value="ECO:0007669"/>
    <property type="project" value="InterPro"/>
</dbReference>
<accession>A0AAV8QSZ1</accession>
<evidence type="ECO:0000313" key="10">
    <source>
        <dbReference type="EMBL" id="KAJ8480128.1"/>
    </source>
</evidence>
<evidence type="ECO:0000313" key="11">
    <source>
        <dbReference type="Proteomes" id="UP001222027"/>
    </source>
</evidence>
<comment type="subcellular location">
    <subcellularLocation>
        <location evidence="1">Nucleus</location>
    </subcellularLocation>
</comment>
<sequence>MNKGLCQNSVAQQMMRGSSGCRSLNSIRPPPEQTFPLLPSSSSPSVYAQFPQPSAMLPITPLHDGQELPESWSQLLPGGCWGEEEKYGLTPLQTRKIETWEDQLLYPAAAAHVADVKREYSGSSYLHGHGNEEEAKASKAPWSQIMAASSPRSCITSSFSRSMLDFSNKPPGRLHHQPDNSSVCNTTAAGAVLKKARVQGASSAHSAFKVRKEKLGDRITALHQIVSPFGKTDTASVLLEVIGYIRFLQSQIEALSSPYLSSASANTKQQPQLLNSSGSKKRGPPADQHQESNDEVKKDLRSRGLCLVPVSFFLHVGTDTGADFWPPALHGAF</sequence>
<dbReference type="PANTHER" id="PTHR16223">
    <property type="entry name" value="TRANSCRIPTION FACTOR BHLH83-RELATED"/>
    <property type="match status" value="1"/>
</dbReference>
<dbReference type="InterPro" id="IPR011598">
    <property type="entry name" value="bHLH_dom"/>
</dbReference>
<reference evidence="10 11" key="1">
    <citation type="submission" date="2022-12" db="EMBL/GenBank/DDBJ databases">
        <title>Chromosome-scale assembly of the Ensete ventricosum genome.</title>
        <authorList>
            <person name="Dussert Y."/>
            <person name="Stocks J."/>
            <person name="Wendawek A."/>
            <person name="Woldeyes F."/>
            <person name="Nichols R.A."/>
            <person name="Borrell J.S."/>
        </authorList>
    </citation>
    <scope>NUCLEOTIDE SEQUENCE [LARGE SCALE GENOMIC DNA]</scope>
    <source>
        <strain evidence="11">cv. Maze</strain>
        <tissue evidence="10">Seeds</tissue>
    </source>
</reference>
<organism evidence="10 11">
    <name type="scientific">Ensete ventricosum</name>
    <name type="common">Abyssinian banana</name>
    <name type="synonym">Musa ensete</name>
    <dbReference type="NCBI Taxonomy" id="4639"/>
    <lineage>
        <taxon>Eukaryota</taxon>
        <taxon>Viridiplantae</taxon>
        <taxon>Streptophyta</taxon>
        <taxon>Embryophyta</taxon>
        <taxon>Tracheophyta</taxon>
        <taxon>Spermatophyta</taxon>
        <taxon>Magnoliopsida</taxon>
        <taxon>Liliopsida</taxon>
        <taxon>Zingiberales</taxon>
        <taxon>Musaceae</taxon>
        <taxon>Ensete</taxon>
    </lineage>
</organism>
<feature type="region of interest" description="Disordered" evidence="8">
    <location>
        <begin position="266"/>
        <end position="296"/>
    </location>
</feature>
<evidence type="ECO:0000256" key="1">
    <source>
        <dbReference type="ARBA" id="ARBA00004123"/>
    </source>
</evidence>
<keyword evidence="11" id="KW-1185">Reference proteome</keyword>
<keyword evidence="5" id="KW-0238">DNA-binding</keyword>
<evidence type="ECO:0000256" key="7">
    <source>
        <dbReference type="ARBA" id="ARBA00023242"/>
    </source>
</evidence>
<keyword evidence="4" id="KW-0805">Transcription regulation</keyword>
<evidence type="ECO:0000256" key="5">
    <source>
        <dbReference type="ARBA" id="ARBA00023125"/>
    </source>
</evidence>
<evidence type="ECO:0000256" key="8">
    <source>
        <dbReference type="SAM" id="MobiDB-lite"/>
    </source>
</evidence>
<dbReference type="PANTHER" id="PTHR16223:SF136">
    <property type="entry name" value="TRANSCRIPTION FACTOR BHLH133-RELATED"/>
    <property type="match status" value="1"/>
</dbReference>
<dbReference type="GO" id="GO:0005634">
    <property type="term" value="C:nucleus"/>
    <property type="evidence" value="ECO:0007669"/>
    <property type="project" value="UniProtKB-SubCell"/>
</dbReference>
<evidence type="ECO:0000256" key="2">
    <source>
        <dbReference type="ARBA" id="ARBA00005510"/>
    </source>
</evidence>
<evidence type="ECO:0000256" key="6">
    <source>
        <dbReference type="ARBA" id="ARBA00023163"/>
    </source>
</evidence>
<keyword evidence="7" id="KW-0539">Nucleus</keyword>
<dbReference type="EMBL" id="JAQQAF010000006">
    <property type="protein sequence ID" value="KAJ8480128.1"/>
    <property type="molecule type" value="Genomic_DNA"/>
</dbReference>
<dbReference type="GO" id="GO:0000978">
    <property type="term" value="F:RNA polymerase II cis-regulatory region sequence-specific DNA binding"/>
    <property type="evidence" value="ECO:0007669"/>
    <property type="project" value="TreeGrafter"/>
</dbReference>
<dbReference type="InterPro" id="IPR045239">
    <property type="entry name" value="bHLH95_bHLH"/>
</dbReference>
<feature type="compositionally biased region" description="Polar residues" evidence="8">
    <location>
        <begin position="266"/>
        <end position="278"/>
    </location>
</feature>
<comment type="subunit">
    <text evidence="3">Homodimer.</text>
</comment>
<comment type="similarity">
    <text evidence="2">Belongs to the bHLH protein family.</text>
</comment>
<evidence type="ECO:0000256" key="4">
    <source>
        <dbReference type="ARBA" id="ARBA00023015"/>
    </source>
</evidence>
<feature type="region of interest" description="Disordered" evidence="8">
    <location>
        <begin position="17"/>
        <end position="43"/>
    </location>
</feature>
<feature type="domain" description="BHLH" evidence="9">
    <location>
        <begin position="199"/>
        <end position="248"/>
    </location>
</feature>
<dbReference type="SUPFAM" id="SSF47459">
    <property type="entry name" value="HLH, helix-loop-helix DNA-binding domain"/>
    <property type="match status" value="1"/>
</dbReference>
<comment type="caution">
    <text evidence="10">The sequence shown here is derived from an EMBL/GenBank/DDBJ whole genome shotgun (WGS) entry which is preliminary data.</text>
</comment>
<feature type="compositionally biased region" description="Polar residues" evidence="8">
    <location>
        <begin position="17"/>
        <end position="26"/>
    </location>
</feature>
<dbReference type="Proteomes" id="UP001222027">
    <property type="component" value="Unassembled WGS sequence"/>
</dbReference>
<proteinExistence type="inferred from homology"/>
<dbReference type="CDD" id="cd11393">
    <property type="entry name" value="bHLH_AtbHLH_like"/>
    <property type="match status" value="1"/>
</dbReference>